<comment type="caution">
    <text evidence="5">The sequence shown here is derived from an EMBL/GenBank/DDBJ whole genome shotgun (WGS) entry which is preliminary data.</text>
</comment>
<evidence type="ECO:0000256" key="4">
    <source>
        <dbReference type="ARBA" id="ARBA00023239"/>
    </source>
</evidence>
<protein>
    <recommendedName>
        <fullName evidence="3">4a-hydroxytetrahydrobiopterin dehydratase</fullName>
        <ecNumber evidence="3">4.2.1.96</ecNumber>
    </recommendedName>
</protein>
<reference evidence="5 6" key="1">
    <citation type="submission" date="2019-03" db="EMBL/GenBank/DDBJ databases">
        <title>Draft genome of Massilia hortus sp. nov., a novel bacterial species of the Oxalobacteraceae family.</title>
        <authorList>
            <person name="Peta V."/>
            <person name="Raths R."/>
            <person name="Bucking H."/>
        </authorList>
    </citation>
    <scope>NUCLEOTIDE SEQUENCE [LARGE SCALE GENOMIC DNA]</scope>
    <source>
        <strain evidence="5 6">ONC3</strain>
    </source>
</reference>
<evidence type="ECO:0000313" key="6">
    <source>
        <dbReference type="Proteomes" id="UP000297258"/>
    </source>
</evidence>
<accession>A0A4Y9T8I2</accession>
<proteinExistence type="inferred from homology"/>
<keyword evidence="4" id="KW-0456">Lyase</keyword>
<dbReference type="EMBL" id="SPUM01000018">
    <property type="protein sequence ID" value="TFW34993.1"/>
    <property type="molecule type" value="Genomic_DNA"/>
</dbReference>
<sequence length="110" mass="12141">MNLIEKNCIHGAAAIAPDAIAALLPQVAGWAIEQNHLVRSFEFKDYHGTIEFVNALAWMIHAQNHHPELTVRYRHCIVSYTTHSAGNALSENDFICAAKANAIYDQRAGA</sequence>
<evidence type="ECO:0000256" key="1">
    <source>
        <dbReference type="ARBA" id="ARBA00001554"/>
    </source>
</evidence>
<dbReference type="PANTHER" id="PTHR12599:SF0">
    <property type="entry name" value="PTERIN-4-ALPHA-CARBINOLAMINE DEHYDRATASE"/>
    <property type="match status" value="1"/>
</dbReference>
<dbReference type="EC" id="4.2.1.96" evidence="3"/>
<dbReference type="GO" id="GO:0008124">
    <property type="term" value="F:4-alpha-hydroxytetrahydrobiopterin dehydratase activity"/>
    <property type="evidence" value="ECO:0007669"/>
    <property type="project" value="UniProtKB-EC"/>
</dbReference>
<dbReference type="Pfam" id="PF01329">
    <property type="entry name" value="Pterin_4a"/>
    <property type="match status" value="1"/>
</dbReference>
<evidence type="ECO:0000256" key="2">
    <source>
        <dbReference type="ARBA" id="ARBA00006472"/>
    </source>
</evidence>
<dbReference type="PANTHER" id="PTHR12599">
    <property type="entry name" value="PTERIN-4-ALPHA-CARBINOLAMINE DEHYDRATASE"/>
    <property type="match status" value="1"/>
</dbReference>
<dbReference type="AlphaFoldDB" id="A0A4Y9T8I2"/>
<comment type="similarity">
    <text evidence="2">Belongs to the pterin-4-alpha-carbinolamine dehydratase family.</text>
</comment>
<evidence type="ECO:0000256" key="3">
    <source>
        <dbReference type="ARBA" id="ARBA00013252"/>
    </source>
</evidence>
<dbReference type="Gene3D" id="3.30.1360.20">
    <property type="entry name" value="Transcriptional coactivator/pterin dehydratase"/>
    <property type="match status" value="1"/>
</dbReference>
<dbReference type="SUPFAM" id="SSF55248">
    <property type="entry name" value="PCD-like"/>
    <property type="match status" value="1"/>
</dbReference>
<dbReference type="GO" id="GO:0006729">
    <property type="term" value="P:tetrahydrobiopterin biosynthetic process"/>
    <property type="evidence" value="ECO:0007669"/>
    <property type="project" value="InterPro"/>
</dbReference>
<dbReference type="InterPro" id="IPR001533">
    <property type="entry name" value="Pterin_deHydtase"/>
</dbReference>
<dbReference type="OrthoDB" id="9794987at2"/>
<organism evidence="5 6">
    <name type="scientific">Massilia horti</name>
    <dbReference type="NCBI Taxonomy" id="2562153"/>
    <lineage>
        <taxon>Bacteria</taxon>
        <taxon>Pseudomonadati</taxon>
        <taxon>Pseudomonadota</taxon>
        <taxon>Betaproteobacteria</taxon>
        <taxon>Burkholderiales</taxon>
        <taxon>Oxalobacteraceae</taxon>
        <taxon>Telluria group</taxon>
        <taxon>Massilia</taxon>
    </lineage>
</organism>
<dbReference type="Proteomes" id="UP000297258">
    <property type="component" value="Unassembled WGS sequence"/>
</dbReference>
<name>A0A4Y9T8I2_9BURK</name>
<comment type="catalytic activity">
    <reaction evidence="1">
        <text>(4aS,6R)-4a-hydroxy-L-erythro-5,6,7,8-tetrahydrobiopterin = (6R)-L-erythro-6,7-dihydrobiopterin + H2O</text>
        <dbReference type="Rhea" id="RHEA:11920"/>
        <dbReference type="ChEBI" id="CHEBI:15377"/>
        <dbReference type="ChEBI" id="CHEBI:15642"/>
        <dbReference type="ChEBI" id="CHEBI:43120"/>
        <dbReference type="EC" id="4.2.1.96"/>
    </reaction>
</comment>
<gene>
    <name evidence="5" type="ORF">E4O92_02610</name>
</gene>
<evidence type="ECO:0000313" key="5">
    <source>
        <dbReference type="EMBL" id="TFW34993.1"/>
    </source>
</evidence>
<dbReference type="RefSeq" id="WP_135188195.1">
    <property type="nucleotide sequence ID" value="NZ_SPUM01000018.1"/>
</dbReference>
<dbReference type="InterPro" id="IPR036428">
    <property type="entry name" value="PCD_sf"/>
</dbReference>
<keyword evidence="6" id="KW-1185">Reference proteome</keyword>